<evidence type="ECO:0000313" key="8">
    <source>
        <dbReference type="Proteomes" id="UP000060602"/>
    </source>
</evidence>
<feature type="compositionally biased region" description="Polar residues" evidence="5">
    <location>
        <begin position="1"/>
        <end position="10"/>
    </location>
</feature>
<evidence type="ECO:0000313" key="7">
    <source>
        <dbReference type="EMBL" id="AMG40118.2"/>
    </source>
</evidence>
<keyword evidence="3" id="KW-0804">Transcription</keyword>
<dbReference type="AlphaFoldDB" id="A0A120LIE0"/>
<dbReference type="PRINTS" id="PR00455">
    <property type="entry name" value="HTHTETR"/>
</dbReference>
<organism evidence="7 8">
    <name type="scientific">Alcaligenes xylosoxydans xylosoxydans</name>
    <name type="common">Achromobacter xylosoxidans</name>
    <dbReference type="NCBI Taxonomy" id="85698"/>
    <lineage>
        <taxon>Bacteria</taxon>
        <taxon>Pseudomonadati</taxon>
        <taxon>Pseudomonadota</taxon>
        <taxon>Betaproteobacteria</taxon>
        <taxon>Burkholderiales</taxon>
        <taxon>Alcaligenaceae</taxon>
        <taxon>Achromobacter</taxon>
    </lineage>
</organism>
<evidence type="ECO:0000256" key="4">
    <source>
        <dbReference type="PROSITE-ProRule" id="PRU00335"/>
    </source>
</evidence>
<name>A0A120LIE0_ALCXX</name>
<dbReference type="SUPFAM" id="SSF48498">
    <property type="entry name" value="Tetracyclin repressor-like, C-terminal domain"/>
    <property type="match status" value="1"/>
</dbReference>
<gene>
    <name evidence="7" type="ORF">AL504_02880</name>
</gene>
<keyword evidence="1" id="KW-0805">Transcription regulation</keyword>
<dbReference type="SUPFAM" id="SSF46689">
    <property type="entry name" value="Homeodomain-like"/>
    <property type="match status" value="1"/>
</dbReference>
<keyword evidence="2 4" id="KW-0238">DNA-binding</keyword>
<dbReference type="InterPro" id="IPR050109">
    <property type="entry name" value="HTH-type_TetR-like_transc_reg"/>
</dbReference>
<dbReference type="InterPro" id="IPR039536">
    <property type="entry name" value="TetR_C_Proteobacteria"/>
</dbReference>
<proteinExistence type="predicted"/>
<dbReference type="Gene3D" id="1.10.357.10">
    <property type="entry name" value="Tetracycline Repressor, domain 2"/>
    <property type="match status" value="1"/>
</dbReference>
<sequence>MTTTQPSKTATPARRIVAPSPAGETARKAPGGRPTREAAAQLERRILEVAAELFAAQGYAATSMEQVAEICKAGKDTLYRRYASKAALFGALMDTFRGAIVEELNACMAEAGAPEQRLRRYARALLDINLRPQLVALNRVALGEALPAKGVQPTPGADDPFLRRLADMVTEAQAAGTLGGGDAAFIAEQLLYATSIKPLVATMLGETRFADPAAQQDYFDRAWDLFMRGAAPG</sequence>
<evidence type="ECO:0000256" key="2">
    <source>
        <dbReference type="ARBA" id="ARBA00023125"/>
    </source>
</evidence>
<accession>A0A120LIE0</accession>
<dbReference type="PANTHER" id="PTHR30055:SF234">
    <property type="entry name" value="HTH-TYPE TRANSCRIPTIONAL REGULATOR BETI"/>
    <property type="match status" value="1"/>
</dbReference>
<dbReference type="GO" id="GO:0000976">
    <property type="term" value="F:transcription cis-regulatory region binding"/>
    <property type="evidence" value="ECO:0007669"/>
    <property type="project" value="TreeGrafter"/>
</dbReference>
<dbReference type="Pfam" id="PF14246">
    <property type="entry name" value="TetR_C_7"/>
    <property type="match status" value="1"/>
</dbReference>
<feature type="region of interest" description="Disordered" evidence="5">
    <location>
        <begin position="1"/>
        <end position="37"/>
    </location>
</feature>
<protein>
    <submittedName>
        <fullName evidence="7">TetR/AcrR family transcriptional regulator</fullName>
    </submittedName>
</protein>
<dbReference type="PANTHER" id="PTHR30055">
    <property type="entry name" value="HTH-TYPE TRANSCRIPTIONAL REGULATOR RUTR"/>
    <property type="match status" value="1"/>
</dbReference>
<dbReference type="EMBL" id="CP014060">
    <property type="protein sequence ID" value="AMG40118.2"/>
    <property type="molecule type" value="Genomic_DNA"/>
</dbReference>
<dbReference type="InterPro" id="IPR036271">
    <property type="entry name" value="Tet_transcr_reg_TetR-rel_C_sf"/>
</dbReference>
<dbReference type="PROSITE" id="PS50977">
    <property type="entry name" value="HTH_TETR_2"/>
    <property type="match status" value="1"/>
</dbReference>
<evidence type="ECO:0000256" key="5">
    <source>
        <dbReference type="SAM" id="MobiDB-lite"/>
    </source>
</evidence>
<evidence type="ECO:0000256" key="1">
    <source>
        <dbReference type="ARBA" id="ARBA00023015"/>
    </source>
</evidence>
<dbReference type="Proteomes" id="UP000060602">
    <property type="component" value="Chromosome"/>
</dbReference>
<dbReference type="InterPro" id="IPR001647">
    <property type="entry name" value="HTH_TetR"/>
</dbReference>
<feature type="DNA-binding region" description="H-T-H motif" evidence="4">
    <location>
        <begin position="63"/>
        <end position="82"/>
    </location>
</feature>
<dbReference type="GO" id="GO:0003700">
    <property type="term" value="F:DNA-binding transcription factor activity"/>
    <property type="evidence" value="ECO:0007669"/>
    <property type="project" value="TreeGrafter"/>
</dbReference>
<evidence type="ECO:0000259" key="6">
    <source>
        <dbReference type="PROSITE" id="PS50977"/>
    </source>
</evidence>
<dbReference type="Pfam" id="PF00440">
    <property type="entry name" value="TetR_N"/>
    <property type="match status" value="1"/>
</dbReference>
<reference evidence="8" key="1">
    <citation type="submission" date="2015-12" db="EMBL/GenBank/DDBJ databases">
        <title>FDA dAtabase for Regulatory Grade micrObial Sequences (FDA-ARGOS): Supporting development and validation of Infectious Disease Dx tests.</title>
        <authorList>
            <person name="Case J."/>
            <person name="Tallon L."/>
            <person name="Sadzewicz L."/>
            <person name="Sengamalay N."/>
            <person name="Ott S."/>
            <person name="Godinez A."/>
            <person name="Nagaraj S."/>
            <person name="Nadendla S."/>
            <person name="Sichtig H."/>
        </authorList>
    </citation>
    <scope>NUCLEOTIDE SEQUENCE [LARGE SCALE GENOMIC DNA]</scope>
    <source>
        <strain evidence="8">FDAARGOS_147</strain>
    </source>
</reference>
<evidence type="ECO:0000256" key="3">
    <source>
        <dbReference type="ARBA" id="ARBA00023163"/>
    </source>
</evidence>
<dbReference type="InterPro" id="IPR009057">
    <property type="entry name" value="Homeodomain-like_sf"/>
</dbReference>
<feature type="domain" description="HTH tetR-type" evidence="6">
    <location>
        <begin position="40"/>
        <end position="100"/>
    </location>
</feature>
<dbReference type="RefSeq" id="WP_081104974.1">
    <property type="nucleotide sequence ID" value="NZ_CP014060.2"/>
</dbReference>